<dbReference type="GO" id="GO:0006508">
    <property type="term" value="P:proteolysis"/>
    <property type="evidence" value="ECO:0007669"/>
    <property type="project" value="UniProtKB-KW"/>
</dbReference>
<dbReference type="AlphaFoldDB" id="A0A6M2BUI9"/>
<organism evidence="7 8">
    <name type="scientific">Solimonas terrae</name>
    <dbReference type="NCBI Taxonomy" id="1396819"/>
    <lineage>
        <taxon>Bacteria</taxon>
        <taxon>Pseudomonadati</taxon>
        <taxon>Pseudomonadota</taxon>
        <taxon>Gammaproteobacteria</taxon>
        <taxon>Nevskiales</taxon>
        <taxon>Nevskiaceae</taxon>
        <taxon>Solimonas</taxon>
    </lineage>
</organism>
<keyword evidence="3" id="KW-0378">Hydrolase</keyword>
<evidence type="ECO:0000259" key="6">
    <source>
        <dbReference type="PROSITE" id="PS51935"/>
    </source>
</evidence>
<feature type="domain" description="NlpC/P60" evidence="6">
    <location>
        <begin position="62"/>
        <end position="182"/>
    </location>
</feature>
<dbReference type="Gene3D" id="3.90.1720.10">
    <property type="entry name" value="endopeptidase domain like (from Nostoc punctiforme)"/>
    <property type="match status" value="1"/>
</dbReference>
<accession>A0A6M2BUI9</accession>
<comment type="caution">
    <text evidence="7">The sequence shown here is derived from an EMBL/GenBank/DDBJ whole genome shotgun (WGS) entry which is preliminary data.</text>
</comment>
<evidence type="ECO:0000313" key="7">
    <source>
        <dbReference type="EMBL" id="NGY05871.1"/>
    </source>
</evidence>
<sequence length="182" mass="19755">MIRRQLCAAVILLPCCGLAQAAGLPLRLSEQLQKPAVSSSVVASVSRAAPLRLQLSDDASASLVNDIVLDKAMAMLGTQYEFGGNNAGTVDCSALVQQIFGSAGMALPRTTRELLKVGESVRNTPLRAGDLLLYRWRRHQLHVAVYLDDGHIVHASPSVGRVIVTELDAQWRRHLVAIRRLL</sequence>
<dbReference type="PANTHER" id="PTHR47053:SF1">
    <property type="entry name" value="MUREIN DD-ENDOPEPTIDASE MEPH-RELATED"/>
    <property type="match status" value="1"/>
</dbReference>
<dbReference type="InterPro" id="IPR038765">
    <property type="entry name" value="Papain-like_cys_pep_sf"/>
</dbReference>
<dbReference type="InterPro" id="IPR051202">
    <property type="entry name" value="Peptidase_C40"/>
</dbReference>
<keyword evidence="8" id="KW-1185">Reference proteome</keyword>
<dbReference type="EMBL" id="JAAMOW010000007">
    <property type="protein sequence ID" value="NGY05871.1"/>
    <property type="molecule type" value="Genomic_DNA"/>
</dbReference>
<evidence type="ECO:0000256" key="3">
    <source>
        <dbReference type="ARBA" id="ARBA00022801"/>
    </source>
</evidence>
<proteinExistence type="inferred from homology"/>
<dbReference type="RefSeq" id="WP_166258234.1">
    <property type="nucleotide sequence ID" value="NZ_JAAMOW010000007.1"/>
</dbReference>
<keyword evidence="4" id="KW-0788">Thiol protease</keyword>
<name>A0A6M2BUI9_9GAMM</name>
<reference evidence="7 8" key="1">
    <citation type="journal article" date="2014" name="Int. J. Syst. Evol. Microbiol.">
        <title>Solimonas terrae sp. nov., isolated from soil.</title>
        <authorList>
            <person name="Kim S.J."/>
            <person name="Moon J.Y."/>
            <person name="Weon H.Y."/>
            <person name="Ahn J.H."/>
            <person name="Chen W.M."/>
            <person name="Kwon S.W."/>
        </authorList>
    </citation>
    <scope>NUCLEOTIDE SEQUENCE [LARGE SCALE GENOMIC DNA]</scope>
    <source>
        <strain evidence="7 8">KIS83-12</strain>
    </source>
</reference>
<dbReference type="GO" id="GO:0008234">
    <property type="term" value="F:cysteine-type peptidase activity"/>
    <property type="evidence" value="ECO:0007669"/>
    <property type="project" value="UniProtKB-KW"/>
</dbReference>
<evidence type="ECO:0000313" key="8">
    <source>
        <dbReference type="Proteomes" id="UP000472676"/>
    </source>
</evidence>
<gene>
    <name evidence="7" type="ORF">G7Y85_13945</name>
</gene>
<keyword evidence="2" id="KW-0645">Protease</keyword>
<feature type="signal peptide" evidence="5">
    <location>
        <begin position="1"/>
        <end position="21"/>
    </location>
</feature>
<dbReference type="InterPro" id="IPR000064">
    <property type="entry name" value="NLP_P60_dom"/>
</dbReference>
<protein>
    <submittedName>
        <fullName evidence="7">C40 family peptidase</fullName>
    </submittedName>
</protein>
<evidence type="ECO:0000256" key="2">
    <source>
        <dbReference type="ARBA" id="ARBA00022670"/>
    </source>
</evidence>
<evidence type="ECO:0000256" key="5">
    <source>
        <dbReference type="SAM" id="SignalP"/>
    </source>
</evidence>
<dbReference type="Proteomes" id="UP000472676">
    <property type="component" value="Unassembled WGS sequence"/>
</dbReference>
<evidence type="ECO:0000256" key="4">
    <source>
        <dbReference type="ARBA" id="ARBA00022807"/>
    </source>
</evidence>
<dbReference type="PANTHER" id="PTHR47053">
    <property type="entry name" value="MUREIN DD-ENDOPEPTIDASE MEPH-RELATED"/>
    <property type="match status" value="1"/>
</dbReference>
<evidence type="ECO:0000256" key="1">
    <source>
        <dbReference type="ARBA" id="ARBA00007074"/>
    </source>
</evidence>
<feature type="chain" id="PRO_5026903272" evidence="5">
    <location>
        <begin position="22"/>
        <end position="182"/>
    </location>
</feature>
<keyword evidence="5" id="KW-0732">Signal</keyword>
<dbReference type="PROSITE" id="PS51935">
    <property type="entry name" value="NLPC_P60"/>
    <property type="match status" value="1"/>
</dbReference>
<dbReference type="Pfam" id="PF00877">
    <property type="entry name" value="NLPC_P60"/>
    <property type="match status" value="1"/>
</dbReference>
<comment type="similarity">
    <text evidence="1">Belongs to the peptidase C40 family.</text>
</comment>
<dbReference type="SUPFAM" id="SSF54001">
    <property type="entry name" value="Cysteine proteinases"/>
    <property type="match status" value="1"/>
</dbReference>